<accession>A0A383A1Q4</accession>
<evidence type="ECO:0000256" key="1">
    <source>
        <dbReference type="SAM" id="MobiDB-lite"/>
    </source>
</evidence>
<organism evidence="2">
    <name type="scientific">marine metagenome</name>
    <dbReference type="NCBI Taxonomy" id="408172"/>
    <lineage>
        <taxon>unclassified sequences</taxon>
        <taxon>metagenomes</taxon>
        <taxon>ecological metagenomes</taxon>
    </lineage>
</organism>
<reference evidence="2" key="1">
    <citation type="submission" date="2018-05" db="EMBL/GenBank/DDBJ databases">
        <authorList>
            <person name="Lanie J.A."/>
            <person name="Ng W.-L."/>
            <person name="Kazmierczak K.M."/>
            <person name="Andrzejewski T.M."/>
            <person name="Davidsen T.M."/>
            <person name="Wayne K.J."/>
            <person name="Tettelin H."/>
            <person name="Glass J.I."/>
            <person name="Rusch D."/>
            <person name="Podicherti R."/>
            <person name="Tsui H.-C.T."/>
            <person name="Winkler M.E."/>
        </authorList>
    </citation>
    <scope>NUCLEOTIDE SEQUENCE</scope>
</reference>
<feature type="non-terminal residue" evidence="2">
    <location>
        <position position="124"/>
    </location>
</feature>
<sequence>MNQSPSSSESESVSKPYRAKAFADSKPELAAPGPTPERLAHLREHGFVIITDFTDNPWIPILREAGRRVSEACSPDNGYSKIDCSKGYVHRTGENEPWAIRGIIHPAFGEPGFAEFHGSPEFLS</sequence>
<dbReference type="EMBL" id="UINC01188520">
    <property type="protein sequence ID" value="SVE01777.1"/>
    <property type="molecule type" value="Genomic_DNA"/>
</dbReference>
<gene>
    <name evidence="2" type="ORF">METZ01_LOCUS454631</name>
</gene>
<dbReference type="AlphaFoldDB" id="A0A383A1Q4"/>
<protein>
    <recommendedName>
        <fullName evidence="3">Phytanoyl-CoA dioxygenase</fullName>
    </recommendedName>
</protein>
<evidence type="ECO:0000313" key="2">
    <source>
        <dbReference type="EMBL" id="SVE01777.1"/>
    </source>
</evidence>
<name>A0A383A1Q4_9ZZZZ</name>
<feature type="compositionally biased region" description="Low complexity" evidence="1">
    <location>
        <begin position="1"/>
        <end position="14"/>
    </location>
</feature>
<feature type="region of interest" description="Disordered" evidence="1">
    <location>
        <begin position="1"/>
        <end position="36"/>
    </location>
</feature>
<evidence type="ECO:0008006" key="3">
    <source>
        <dbReference type="Google" id="ProtNLM"/>
    </source>
</evidence>
<proteinExistence type="predicted"/>